<dbReference type="PANTHER" id="PTHR11552">
    <property type="entry name" value="GLUCOSE-METHANOL-CHOLINE GMC OXIDOREDUCTASE"/>
    <property type="match status" value="1"/>
</dbReference>
<dbReference type="InterPro" id="IPR012132">
    <property type="entry name" value="GMC_OxRdtase"/>
</dbReference>
<name>A0A853B1F8_9PSEU</name>
<comment type="cofactor">
    <cofactor evidence="1 5">
        <name>FAD</name>
        <dbReference type="ChEBI" id="CHEBI:57692"/>
    </cofactor>
</comment>
<evidence type="ECO:0000256" key="3">
    <source>
        <dbReference type="ARBA" id="ARBA00022630"/>
    </source>
</evidence>
<evidence type="ECO:0000313" key="8">
    <source>
        <dbReference type="Proteomes" id="UP000549616"/>
    </source>
</evidence>
<dbReference type="SUPFAM" id="SSF54373">
    <property type="entry name" value="FAD-linked reductases, C-terminal domain"/>
    <property type="match status" value="1"/>
</dbReference>
<dbReference type="PANTHER" id="PTHR11552:SF147">
    <property type="entry name" value="CHOLINE DEHYDROGENASE, MITOCHONDRIAL"/>
    <property type="match status" value="1"/>
</dbReference>
<keyword evidence="3" id="KW-0285">Flavoprotein</keyword>
<dbReference type="GO" id="GO:0050660">
    <property type="term" value="F:flavin adenine dinucleotide binding"/>
    <property type="evidence" value="ECO:0007669"/>
    <property type="project" value="InterPro"/>
</dbReference>
<evidence type="ECO:0000256" key="1">
    <source>
        <dbReference type="ARBA" id="ARBA00001974"/>
    </source>
</evidence>
<organism evidence="7 8">
    <name type="scientific">Amycolatopsis endophytica</name>
    <dbReference type="NCBI Taxonomy" id="860233"/>
    <lineage>
        <taxon>Bacteria</taxon>
        <taxon>Bacillati</taxon>
        <taxon>Actinomycetota</taxon>
        <taxon>Actinomycetes</taxon>
        <taxon>Pseudonocardiales</taxon>
        <taxon>Pseudonocardiaceae</taxon>
        <taxon>Amycolatopsis</taxon>
    </lineage>
</organism>
<protein>
    <submittedName>
        <fullName evidence="7">Choline dehydrogenase</fullName>
        <ecNumber evidence="7">1.1.99.1</ecNumber>
    </submittedName>
</protein>
<dbReference type="PIRSF" id="PIRSF000137">
    <property type="entry name" value="Alcohol_oxidase"/>
    <property type="match status" value="1"/>
</dbReference>
<keyword evidence="7" id="KW-0560">Oxidoreductase</keyword>
<reference evidence="7 8" key="1">
    <citation type="submission" date="2020-07" db="EMBL/GenBank/DDBJ databases">
        <title>Sequencing the genomes of 1000 actinobacteria strains.</title>
        <authorList>
            <person name="Klenk H.-P."/>
        </authorList>
    </citation>
    <scope>NUCLEOTIDE SEQUENCE [LARGE SCALE GENOMIC DNA]</scope>
    <source>
        <strain evidence="7 8">DSM 104006</strain>
    </source>
</reference>
<dbReference type="EMBL" id="JACCFK010000001">
    <property type="protein sequence ID" value="NYI88830.1"/>
    <property type="molecule type" value="Genomic_DNA"/>
</dbReference>
<feature type="domain" description="Glucose-methanol-choline oxidoreductase N-terminal" evidence="6">
    <location>
        <begin position="255"/>
        <end position="269"/>
    </location>
</feature>
<dbReference type="GO" id="GO:0008812">
    <property type="term" value="F:choline dehydrogenase activity"/>
    <property type="evidence" value="ECO:0007669"/>
    <property type="project" value="UniProtKB-EC"/>
</dbReference>
<dbReference type="InterPro" id="IPR000172">
    <property type="entry name" value="GMC_OxRdtase_N"/>
</dbReference>
<dbReference type="EC" id="1.1.99.1" evidence="7"/>
<dbReference type="InterPro" id="IPR007867">
    <property type="entry name" value="GMC_OxRtase_C"/>
</dbReference>
<dbReference type="Gene3D" id="3.30.560.10">
    <property type="entry name" value="Glucose Oxidase, domain 3"/>
    <property type="match status" value="1"/>
</dbReference>
<feature type="binding site" evidence="5">
    <location>
        <position position="86"/>
    </location>
    <ligand>
        <name>FAD</name>
        <dbReference type="ChEBI" id="CHEBI:57692"/>
    </ligand>
</feature>
<gene>
    <name evidence="7" type="ORF">HNR02_002153</name>
</gene>
<evidence type="ECO:0000256" key="5">
    <source>
        <dbReference type="PIRSR" id="PIRSR000137-2"/>
    </source>
</evidence>
<sequence>MISTDERSDVVVVGGGSAGSVIASRLSENPDRTVTVLEAGYGSGPEAMMIPSRWPELLGSEIDWGLTTARQPLLGGRMVPYPRGKVLGGCSSINVMVHLRGHRLDYDGWAAGGAHGWSYDELLPYFRRTEHTTGRDERLRGLGGPMRVGPVEVRHPVSQGCLAALAELGLPLSEDLNGRDQEGGAWLDFTITGGARQSAYEAYLRPWGHRPNLRVVCGGAVRSLLIEDGRCTGAEYVVDGELRTVHAGQVVLSAGAIGSPQLLMLSGVGPAAELERHGITVRAHAPEVGRNLQDHVLAGVVYATREQLPRSPNVYCDALAALRTRADLAQPDVQILFGDIPFHPAVSEGPAHGFTLLVSQLQPHSRGTVSLSSADPAAPPCVDPRYFEDPRDLDTMVAGLRLARRIGESAALAHLRDEEVLPGPEVDDERALAAYVQRAATTYFHPVGTCRLGNDPGAVVDTELRVNGIENLRVADASVMPTIVSANTNATVLAIAERAAEWMRG</sequence>
<dbReference type="Gene3D" id="3.50.50.60">
    <property type="entry name" value="FAD/NAD(P)-binding domain"/>
    <property type="match status" value="1"/>
</dbReference>
<comment type="similarity">
    <text evidence="2">Belongs to the GMC oxidoreductase family.</text>
</comment>
<evidence type="ECO:0000259" key="6">
    <source>
        <dbReference type="PROSITE" id="PS00624"/>
    </source>
</evidence>
<dbReference type="SUPFAM" id="SSF51905">
    <property type="entry name" value="FAD/NAD(P)-binding domain"/>
    <property type="match status" value="1"/>
</dbReference>
<feature type="binding site" evidence="5">
    <location>
        <begin position="94"/>
        <end position="97"/>
    </location>
    <ligand>
        <name>FAD</name>
        <dbReference type="ChEBI" id="CHEBI:57692"/>
    </ligand>
</feature>
<dbReference type="Pfam" id="PF05199">
    <property type="entry name" value="GMC_oxred_C"/>
    <property type="match status" value="1"/>
</dbReference>
<proteinExistence type="inferred from homology"/>
<dbReference type="Pfam" id="PF00732">
    <property type="entry name" value="GMC_oxred_N"/>
    <property type="match status" value="1"/>
</dbReference>
<dbReference type="Proteomes" id="UP000549616">
    <property type="component" value="Unassembled WGS sequence"/>
</dbReference>
<accession>A0A853B1F8</accession>
<evidence type="ECO:0000256" key="4">
    <source>
        <dbReference type="ARBA" id="ARBA00022827"/>
    </source>
</evidence>
<feature type="binding site" evidence="5">
    <location>
        <position position="221"/>
    </location>
    <ligand>
        <name>FAD</name>
        <dbReference type="ChEBI" id="CHEBI:57692"/>
    </ligand>
</feature>
<evidence type="ECO:0000256" key="2">
    <source>
        <dbReference type="ARBA" id="ARBA00010790"/>
    </source>
</evidence>
<evidence type="ECO:0000313" key="7">
    <source>
        <dbReference type="EMBL" id="NYI88830.1"/>
    </source>
</evidence>
<feature type="binding site" evidence="5">
    <location>
        <position position="443"/>
    </location>
    <ligand>
        <name>substrate</name>
    </ligand>
</feature>
<dbReference type="InterPro" id="IPR036188">
    <property type="entry name" value="FAD/NAD-bd_sf"/>
</dbReference>
<keyword evidence="8" id="KW-1185">Reference proteome</keyword>
<keyword evidence="4 5" id="KW-0274">FAD</keyword>
<comment type="caution">
    <text evidence="7">The sequence shown here is derived from an EMBL/GenBank/DDBJ whole genome shotgun (WGS) entry which is preliminary data.</text>
</comment>
<dbReference type="PROSITE" id="PS00624">
    <property type="entry name" value="GMC_OXRED_2"/>
    <property type="match status" value="1"/>
</dbReference>
<dbReference type="AlphaFoldDB" id="A0A853B1F8"/>